<reference evidence="1" key="1">
    <citation type="journal article" date="2015" name="Nature">
        <title>Complex archaea that bridge the gap between prokaryotes and eukaryotes.</title>
        <authorList>
            <person name="Spang A."/>
            <person name="Saw J.H."/>
            <person name="Jorgensen S.L."/>
            <person name="Zaremba-Niedzwiedzka K."/>
            <person name="Martijn J."/>
            <person name="Lind A.E."/>
            <person name="van Eijk R."/>
            <person name="Schleper C."/>
            <person name="Guy L."/>
            <person name="Ettema T.J."/>
        </authorList>
    </citation>
    <scope>NUCLEOTIDE SEQUENCE</scope>
</reference>
<organism evidence="1">
    <name type="scientific">marine sediment metagenome</name>
    <dbReference type="NCBI Taxonomy" id="412755"/>
    <lineage>
        <taxon>unclassified sequences</taxon>
        <taxon>metagenomes</taxon>
        <taxon>ecological metagenomes</taxon>
    </lineage>
</organism>
<evidence type="ECO:0000313" key="1">
    <source>
        <dbReference type="EMBL" id="KKL26042.1"/>
    </source>
</evidence>
<dbReference type="AlphaFoldDB" id="A0A0F9CHX4"/>
<sequence>VRFAVAAGANITYKILYNQAVAMTGASRSPEGVLFLS</sequence>
<feature type="non-terminal residue" evidence="1">
    <location>
        <position position="1"/>
    </location>
</feature>
<accession>A0A0F9CHX4</accession>
<comment type="caution">
    <text evidence="1">The sequence shown here is derived from an EMBL/GenBank/DDBJ whole genome shotgun (WGS) entry which is preliminary data.</text>
</comment>
<name>A0A0F9CHX4_9ZZZZ</name>
<gene>
    <name evidence="1" type="ORF">LCGC14_2399240</name>
</gene>
<protein>
    <submittedName>
        <fullName evidence="1">Uncharacterized protein</fullName>
    </submittedName>
</protein>
<dbReference type="EMBL" id="LAZR01035985">
    <property type="protein sequence ID" value="KKL26042.1"/>
    <property type="molecule type" value="Genomic_DNA"/>
</dbReference>
<proteinExistence type="predicted"/>